<evidence type="ECO:0000313" key="6">
    <source>
        <dbReference type="Proteomes" id="UP000593562"/>
    </source>
</evidence>
<feature type="domain" description="RRM" evidence="4">
    <location>
        <begin position="7"/>
        <end position="84"/>
    </location>
</feature>
<dbReference type="EMBL" id="JAAARO010000023">
    <property type="protein sequence ID" value="KAF5725803.1"/>
    <property type="molecule type" value="Genomic_DNA"/>
</dbReference>
<dbReference type="SMART" id="SM00360">
    <property type="entry name" value="RRM"/>
    <property type="match status" value="1"/>
</dbReference>
<keyword evidence="6" id="KW-1185">Reference proteome</keyword>
<dbReference type="GO" id="GO:0005634">
    <property type="term" value="C:nucleus"/>
    <property type="evidence" value="ECO:0007669"/>
    <property type="project" value="TreeGrafter"/>
</dbReference>
<dbReference type="InterPro" id="IPR050886">
    <property type="entry name" value="RNA-binding_reg"/>
</dbReference>
<dbReference type="SUPFAM" id="SSF54928">
    <property type="entry name" value="RNA-binding domain, RBD"/>
    <property type="match status" value="1"/>
</dbReference>
<proteinExistence type="predicted"/>
<feature type="compositionally biased region" description="Basic and acidic residues" evidence="3">
    <location>
        <begin position="91"/>
        <end position="101"/>
    </location>
</feature>
<accession>A0A7J7BV84</accession>
<dbReference type="Gene3D" id="3.30.70.330">
    <property type="match status" value="1"/>
</dbReference>
<dbReference type="Pfam" id="PF00076">
    <property type="entry name" value="RRM_1"/>
    <property type="match status" value="1"/>
</dbReference>
<evidence type="ECO:0000256" key="1">
    <source>
        <dbReference type="ARBA" id="ARBA00022884"/>
    </source>
</evidence>
<dbReference type="GO" id="GO:0003723">
    <property type="term" value="F:RNA binding"/>
    <property type="evidence" value="ECO:0007669"/>
    <property type="project" value="UniProtKB-UniRule"/>
</dbReference>
<feature type="compositionally biased region" description="Basic and acidic residues" evidence="3">
    <location>
        <begin position="172"/>
        <end position="190"/>
    </location>
</feature>
<dbReference type="AlphaFoldDB" id="A0A7J7BV84"/>
<evidence type="ECO:0000313" key="5">
    <source>
        <dbReference type="EMBL" id="KAF5725803.1"/>
    </source>
</evidence>
<feature type="compositionally biased region" description="Basic and acidic residues" evidence="3">
    <location>
        <begin position="110"/>
        <end position="163"/>
    </location>
</feature>
<dbReference type="PANTHER" id="PTHR48024:SF56">
    <property type="entry name" value="HETEROGENEOUS NUCLEAR RIBONUCLEOPROTEIN A0"/>
    <property type="match status" value="1"/>
</dbReference>
<reference evidence="5 6" key="1">
    <citation type="journal article" date="2020" name="Nat. Commun.">
        <title>Genome of Tripterygium wilfordii and identification of cytochrome P450 involved in triptolide biosynthesis.</title>
        <authorList>
            <person name="Tu L."/>
            <person name="Su P."/>
            <person name="Zhang Z."/>
            <person name="Gao L."/>
            <person name="Wang J."/>
            <person name="Hu T."/>
            <person name="Zhou J."/>
            <person name="Zhang Y."/>
            <person name="Zhao Y."/>
            <person name="Liu Y."/>
            <person name="Song Y."/>
            <person name="Tong Y."/>
            <person name="Lu Y."/>
            <person name="Yang J."/>
            <person name="Xu C."/>
            <person name="Jia M."/>
            <person name="Peters R.J."/>
            <person name="Huang L."/>
            <person name="Gao W."/>
        </authorList>
    </citation>
    <scope>NUCLEOTIDE SEQUENCE [LARGE SCALE GENOMIC DNA]</scope>
    <source>
        <strain evidence="6">cv. XIE 37</strain>
        <tissue evidence="5">Leaf</tissue>
    </source>
</reference>
<organism evidence="5 6">
    <name type="scientific">Tripterygium wilfordii</name>
    <name type="common">Thunder God vine</name>
    <dbReference type="NCBI Taxonomy" id="458696"/>
    <lineage>
        <taxon>Eukaryota</taxon>
        <taxon>Viridiplantae</taxon>
        <taxon>Streptophyta</taxon>
        <taxon>Embryophyta</taxon>
        <taxon>Tracheophyta</taxon>
        <taxon>Spermatophyta</taxon>
        <taxon>Magnoliopsida</taxon>
        <taxon>eudicotyledons</taxon>
        <taxon>Gunneridae</taxon>
        <taxon>Pentapetalae</taxon>
        <taxon>rosids</taxon>
        <taxon>fabids</taxon>
        <taxon>Celastrales</taxon>
        <taxon>Celastraceae</taxon>
        <taxon>Tripterygium</taxon>
    </lineage>
</organism>
<dbReference type="InParanoid" id="A0A7J7BV84"/>
<evidence type="ECO:0000256" key="2">
    <source>
        <dbReference type="PROSITE-ProRule" id="PRU00176"/>
    </source>
</evidence>
<comment type="caution">
    <text evidence="5">The sequence shown here is derived from an EMBL/GenBank/DDBJ whole genome shotgun (WGS) entry which is preliminary data.</text>
</comment>
<dbReference type="CDD" id="cd00590">
    <property type="entry name" value="RRM_SF"/>
    <property type="match status" value="1"/>
</dbReference>
<dbReference type="FunFam" id="3.30.70.330:FF:000539">
    <property type="entry name" value="RNA-binding (RRM/RBD/RNP motifs) family protein"/>
    <property type="match status" value="1"/>
</dbReference>
<feature type="region of interest" description="Disordered" evidence="3">
    <location>
        <begin position="83"/>
        <end position="191"/>
    </location>
</feature>
<gene>
    <name evidence="5" type="ORF">HS088_TW23G00532</name>
</gene>
<name>A0A7J7BV84_TRIWF</name>
<evidence type="ECO:0000259" key="4">
    <source>
        <dbReference type="PROSITE" id="PS50102"/>
    </source>
</evidence>
<dbReference type="GO" id="GO:0005739">
    <property type="term" value="C:mitochondrion"/>
    <property type="evidence" value="ECO:0007669"/>
    <property type="project" value="TreeGrafter"/>
</dbReference>
<dbReference type="FunCoup" id="A0A7J7BV84">
    <property type="interactions" value="1055"/>
</dbReference>
<evidence type="ECO:0000256" key="3">
    <source>
        <dbReference type="SAM" id="MobiDB-lite"/>
    </source>
</evidence>
<feature type="region of interest" description="Disordered" evidence="3">
    <location>
        <begin position="210"/>
        <end position="238"/>
    </location>
</feature>
<dbReference type="PANTHER" id="PTHR48024">
    <property type="entry name" value="GEO13361P1-RELATED"/>
    <property type="match status" value="1"/>
</dbReference>
<dbReference type="InterPro" id="IPR012677">
    <property type="entry name" value="Nucleotide-bd_a/b_plait_sf"/>
</dbReference>
<dbReference type="Proteomes" id="UP000593562">
    <property type="component" value="Unassembled WGS sequence"/>
</dbReference>
<dbReference type="InterPro" id="IPR035979">
    <property type="entry name" value="RBD_domain_sf"/>
</dbReference>
<dbReference type="PROSITE" id="PS50102">
    <property type="entry name" value="RRM"/>
    <property type="match status" value="1"/>
</dbReference>
<sequence>MTVDDENSVYVGGLPYDATEDSVRRVFNIYGAIVAVKIINDQKTRGKCYGFVTFTNPRSAIDAINDMDGKTIDGRVVRVNEVTTRSQRSNFSRDHVRRNADRGTNWGRARNQERDHDRDEDRHRDPYNDRSRERGHSWNRNEDRERGYDPAYDHDQSRDHFLDTDQDLEDNERDHSDNYEQERERDRDLDWDQGVDVDVSNGHLKTAIINKDQHFRKHNGSPVIDRRSRELSSDSSGRKYKRQCVQVEEQIEKLSQRREDLKTEVSLMEEQIGEKHQLILDLQKKSKKLEDALISAKKLSSQRQSQLSKVIPIIICYLFTPLTHWMLLMARFLNDLQLHKGFLKVRDYTEKLKNCEEELKYLVDSSMTGNEMGDNAGSRDGVLANGNA</sequence>
<dbReference type="InterPro" id="IPR000504">
    <property type="entry name" value="RRM_dom"/>
</dbReference>
<protein>
    <submittedName>
        <fullName evidence="5">Zinc finger CCCH domain-containing protein 13</fullName>
    </submittedName>
</protein>
<keyword evidence="1 2" id="KW-0694">RNA-binding</keyword>